<name>B2J0C3_NOSP7</name>
<accession>B2J0C3</accession>
<evidence type="ECO:0000313" key="1">
    <source>
        <dbReference type="EMBL" id="ACC83275.1"/>
    </source>
</evidence>
<sequence length="156" mass="17643">MAVKIKLMADYGCDPLWWADAEKVGNIDPARLPLSQETISHLRKWASTYNEILNWQDPANSPDLSAEAEAAFEDEGISLWKQLQTELAPNYQVVYFSEPLGKVLTHASELEVLRPIQQQASTAPRRLIASAALSKLRLRYYTPRRKLSEPSFSANK</sequence>
<reference evidence="2" key="1">
    <citation type="submission" date="2008-04" db="EMBL/GenBank/DDBJ databases">
        <title>Complete sequence of chromosome of Nostoc punctiforme ATCC 29133.</title>
        <authorList>
            <consortium name="US DOE Joint Genome Institute"/>
            <person name="Copeland A."/>
            <person name="Lucas S."/>
            <person name="Lapidus A."/>
            <person name="Glavina del Rio T."/>
            <person name="Dalin E."/>
            <person name="Tice H."/>
            <person name="Pitluck S."/>
            <person name="Chain P."/>
            <person name="Malfatti S."/>
            <person name="Shin M."/>
            <person name="Vergez L."/>
            <person name="Schmutz J."/>
            <person name="Larimer F."/>
            <person name="Land M."/>
            <person name="Hauser L."/>
            <person name="Kyrpides N."/>
            <person name="Kim E."/>
            <person name="Meeks J.C."/>
            <person name="Elhai J."/>
            <person name="Campbell E.L."/>
            <person name="Thiel T."/>
            <person name="Longmire J."/>
            <person name="Potts M."/>
            <person name="Atlas R."/>
        </authorList>
    </citation>
    <scope>NUCLEOTIDE SEQUENCE [LARGE SCALE GENOMIC DNA]</scope>
    <source>
        <strain evidence="2">ATCC 29133 / PCC 73102</strain>
    </source>
</reference>
<dbReference type="STRING" id="63737.Npun_R4930"/>
<proteinExistence type="predicted"/>
<keyword evidence="2" id="KW-1185">Reference proteome</keyword>
<dbReference type="HOGENOM" id="CLU_142211_0_0_3"/>
<dbReference type="KEGG" id="npu:Npun_R4930"/>
<gene>
    <name evidence="1" type="ordered locus">Npun_R4930</name>
</gene>
<dbReference type="Proteomes" id="UP000001191">
    <property type="component" value="Chromosome"/>
</dbReference>
<dbReference type="eggNOG" id="ENOG5032WZY">
    <property type="taxonomic scope" value="Bacteria"/>
</dbReference>
<evidence type="ECO:0000313" key="2">
    <source>
        <dbReference type="Proteomes" id="UP000001191"/>
    </source>
</evidence>
<dbReference type="RefSeq" id="WP_012411231.1">
    <property type="nucleotide sequence ID" value="NC_010628.1"/>
</dbReference>
<dbReference type="AlphaFoldDB" id="B2J0C3"/>
<dbReference type="EMBL" id="CP001037">
    <property type="protein sequence ID" value="ACC83275.1"/>
    <property type="molecule type" value="Genomic_DNA"/>
</dbReference>
<dbReference type="EnsemblBacteria" id="ACC83275">
    <property type="protein sequence ID" value="ACC83275"/>
    <property type="gene ID" value="Npun_R4930"/>
</dbReference>
<reference evidence="1 2" key="2">
    <citation type="journal article" date="2013" name="Plant Physiol.">
        <title>A Nostoc punctiforme Sugar Transporter Necessary to Establish a Cyanobacterium-Plant Symbiosis.</title>
        <authorList>
            <person name="Ekman M."/>
            <person name="Picossi S."/>
            <person name="Campbell E.L."/>
            <person name="Meeks J.C."/>
            <person name="Flores E."/>
        </authorList>
    </citation>
    <scope>NUCLEOTIDE SEQUENCE [LARGE SCALE GENOMIC DNA]</scope>
    <source>
        <strain evidence="2">ATCC 29133 / PCC 73102</strain>
    </source>
</reference>
<protein>
    <submittedName>
        <fullName evidence="1">Uncharacterized protein</fullName>
    </submittedName>
</protein>
<organism evidence="1 2">
    <name type="scientific">Nostoc punctiforme (strain ATCC 29133 / PCC 73102)</name>
    <dbReference type="NCBI Taxonomy" id="63737"/>
    <lineage>
        <taxon>Bacteria</taxon>
        <taxon>Bacillati</taxon>
        <taxon>Cyanobacteriota</taxon>
        <taxon>Cyanophyceae</taxon>
        <taxon>Nostocales</taxon>
        <taxon>Nostocaceae</taxon>
        <taxon>Nostoc</taxon>
    </lineage>
</organism>
<dbReference type="PhylomeDB" id="B2J0C3"/>